<comment type="caution">
    <text evidence="6">The sequence shown here is derived from an EMBL/GenBank/DDBJ whole genome shotgun (WGS) entry which is preliminary data.</text>
</comment>
<feature type="domain" description="Major facilitator superfamily (MFS) profile" evidence="5">
    <location>
        <begin position="18"/>
        <end position="404"/>
    </location>
</feature>
<evidence type="ECO:0000256" key="2">
    <source>
        <dbReference type="ARBA" id="ARBA00022989"/>
    </source>
</evidence>
<name>A0A4Q2T9J0_9HYPH</name>
<organism evidence="6 7">
    <name type="scientific">Ciceribacter ferrooxidans</name>
    <dbReference type="NCBI Taxonomy" id="2509717"/>
    <lineage>
        <taxon>Bacteria</taxon>
        <taxon>Pseudomonadati</taxon>
        <taxon>Pseudomonadota</taxon>
        <taxon>Alphaproteobacteria</taxon>
        <taxon>Hyphomicrobiales</taxon>
        <taxon>Rhizobiaceae</taxon>
        <taxon>Ciceribacter</taxon>
    </lineage>
</organism>
<dbReference type="SUPFAM" id="SSF103473">
    <property type="entry name" value="MFS general substrate transporter"/>
    <property type="match status" value="1"/>
</dbReference>
<keyword evidence="2 4" id="KW-1133">Transmembrane helix</keyword>
<dbReference type="InterPro" id="IPR011701">
    <property type="entry name" value="MFS"/>
</dbReference>
<dbReference type="RefSeq" id="WP_129331654.1">
    <property type="nucleotide sequence ID" value="NZ_SDVB01000191.1"/>
</dbReference>
<dbReference type="InterPro" id="IPR036259">
    <property type="entry name" value="MFS_trans_sf"/>
</dbReference>
<gene>
    <name evidence="6" type="ORF">EUU22_08865</name>
</gene>
<dbReference type="PROSITE" id="PS50850">
    <property type="entry name" value="MFS"/>
    <property type="match status" value="1"/>
</dbReference>
<dbReference type="EMBL" id="SDVB01000191">
    <property type="protein sequence ID" value="RYC15720.1"/>
    <property type="molecule type" value="Genomic_DNA"/>
</dbReference>
<feature type="transmembrane region" description="Helical" evidence="4">
    <location>
        <begin position="84"/>
        <end position="105"/>
    </location>
</feature>
<dbReference type="PANTHER" id="PTHR23546">
    <property type="entry name" value="TRANSPORT PROTEIN"/>
    <property type="match status" value="1"/>
</dbReference>
<dbReference type="Gene3D" id="1.20.1250.20">
    <property type="entry name" value="MFS general substrate transporter like domains"/>
    <property type="match status" value="1"/>
</dbReference>
<feature type="transmembrane region" description="Helical" evidence="4">
    <location>
        <begin position="182"/>
        <end position="203"/>
    </location>
</feature>
<feature type="transmembrane region" description="Helical" evidence="4">
    <location>
        <begin position="320"/>
        <end position="342"/>
    </location>
</feature>
<sequence length="408" mass="41697">MDKTQGQVQDVETQTSWTQATLFLTLMVFTAGQSFLLVVLPPLGRRLGFTDLHIGGILSLSALLIMVSAPGWGYLSERVGRRPVLLAALAGGALAAIGFGTIVHFRLSGSLSVFLALILIALVRAIQALVTSGVLPAAQALMADITAPARRASGMGTLGAGIGVGAIAGAGLAWQVGGKNPVMAFSIIAALAGFALSSVLWLAKEPACMASARLSDAQLPLRRIWPFLVTTLVSISAYSILQQVTALRLQDSLGFSVEESISRGGAALMAAALAMIVVQASAVRVFRWEATRLLGVGAVIAVTAMLICTLATAYSTIVATFILLGIGLGLMLTGNLAALSLGTGPGAQGKAAGVNVLAQGLGQALGPITGAGLHRVSPQLPFVAATILLVIACLVAARAWRSAVTSSR</sequence>
<feature type="transmembrane region" description="Helical" evidence="4">
    <location>
        <begin position="21"/>
        <end position="40"/>
    </location>
</feature>
<feature type="transmembrane region" description="Helical" evidence="4">
    <location>
        <begin position="261"/>
        <end position="286"/>
    </location>
</feature>
<feature type="transmembrane region" description="Helical" evidence="4">
    <location>
        <begin position="156"/>
        <end position="176"/>
    </location>
</feature>
<dbReference type="OrthoDB" id="65739at2"/>
<dbReference type="Proteomes" id="UP000291088">
    <property type="component" value="Unassembled WGS sequence"/>
</dbReference>
<dbReference type="GO" id="GO:0022857">
    <property type="term" value="F:transmembrane transporter activity"/>
    <property type="evidence" value="ECO:0007669"/>
    <property type="project" value="InterPro"/>
</dbReference>
<protein>
    <submittedName>
        <fullName evidence="6">MFS transporter</fullName>
    </submittedName>
</protein>
<evidence type="ECO:0000256" key="4">
    <source>
        <dbReference type="SAM" id="Phobius"/>
    </source>
</evidence>
<evidence type="ECO:0000256" key="1">
    <source>
        <dbReference type="ARBA" id="ARBA00022692"/>
    </source>
</evidence>
<accession>A0A4Q2T9J0</accession>
<keyword evidence="3 4" id="KW-0472">Membrane</keyword>
<feature type="transmembrane region" description="Helical" evidence="4">
    <location>
        <begin position="52"/>
        <end position="72"/>
    </location>
</feature>
<dbReference type="PANTHER" id="PTHR23546:SF1">
    <property type="entry name" value="MEMBRANE PROTEIN"/>
    <property type="match status" value="1"/>
</dbReference>
<evidence type="ECO:0000313" key="6">
    <source>
        <dbReference type="EMBL" id="RYC15720.1"/>
    </source>
</evidence>
<evidence type="ECO:0000313" key="7">
    <source>
        <dbReference type="Proteomes" id="UP000291088"/>
    </source>
</evidence>
<proteinExistence type="predicted"/>
<feature type="transmembrane region" description="Helical" evidence="4">
    <location>
        <begin position="380"/>
        <end position="400"/>
    </location>
</feature>
<dbReference type="InterPro" id="IPR020846">
    <property type="entry name" value="MFS_dom"/>
</dbReference>
<dbReference type="Pfam" id="PF07690">
    <property type="entry name" value="MFS_1"/>
    <property type="match status" value="1"/>
</dbReference>
<keyword evidence="7" id="KW-1185">Reference proteome</keyword>
<reference evidence="6 7" key="1">
    <citation type="submission" date="2019-01" db="EMBL/GenBank/DDBJ databases">
        <authorList>
            <person name="Deng T."/>
        </authorList>
    </citation>
    <scope>NUCLEOTIDE SEQUENCE [LARGE SCALE GENOMIC DNA]</scope>
    <source>
        <strain evidence="6 7">F8825</strain>
    </source>
</reference>
<feature type="transmembrane region" description="Helical" evidence="4">
    <location>
        <begin position="224"/>
        <end position="241"/>
    </location>
</feature>
<evidence type="ECO:0000259" key="5">
    <source>
        <dbReference type="PROSITE" id="PS50850"/>
    </source>
</evidence>
<evidence type="ECO:0000256" key="3">
    <source>
        <dbReference type="ARBA" id="ARBA00023136"/>
    </source>
</evidence>
<feature type="transmembrane region" description="Helical" evidence="4">
    <location>
        <begin position="111"/>
        <end position="135"/>
    </location>
</feature>
<dbReference type="AlphaFoldDB" id="A0A4Q2T9J0"/>
<feature type="transmembrane region" description="Helical" evidence="4">
    <location>
        <begin position="354"/>
        <end position="374"/>
    </location>
</feature>
<keyword evidence="1 4" id="KW-0812">Transmembrane</keyword>
<feature type="transmembrane region" description="Helical" evidence="4">
    <location>
        <begin position="293"/>
        <end position="314"/>
    </location>
</feature>